<reference evidence="1 2" key="1">
    <citation type="submission" date="2020-08" db="EMBL/GenBank/DDBJ databases">
        <title>Genome sequence of Rhodobacteraceae bacterium Lw-13e.</title>
        <authorList>
            <person name="Poehlein A."/>
            <person name="Wolter L."/>
            <person name="Daniel R."/>
            <person name="Brinkhoff T."/>
        </authorList>
    </citation>
    <scope>NUCLEOTIDE SEQUENCE [LARGE SCALE GENOMIC DNA]</scope>
    <source>
        <strain evidence="1 2">Lw-13e</strain>
    </source>
</reference>
<evidence type="ECO:0008006" key="3">
    <source>
        <dbReference type="Google" id="ProtNLM"/>
    </source>
</evidence>
<dbReference type="Proteomes" id="UP000283786">
    <property type="component" value="Chromosome"/>
</dbReference>
<evidence type="ECO:0000313" key="1">
    <source>
        <dbReference type="EMBL" id="QPM89275.1"/>
    </source>
</evidence>
<keyword evidence="2" id="KW-1185">Reference proteome</keyword>
<protein>
    <recommendedName>
        <fullName evidence="3">DUF5337 domain-containing protein</fullName>
    </recommendedName>
</protein>
<gene>
    <name evidence="1" type="ORF">PSAL_004900</name>
</gene>
<dbReference type="OrthoDB" id="7658896at2"/>
<dbReference type="AlphaFoldDB" id="A0A418SFJ6"/>
<evidence type="ECO:0000313" key="2">
    <source>
        <dbReference type="Proteomes" id="UP000283786"/>
    </source>
</evidence>
<sequence>MTGNGSKDIGKEMALARKARMVSIVIAATMVIWMAVQFMGGKLGLPPRYAFLFDFAALGALIWALVVTLQIWRQRRDDKG</sequence>
<name>A0A418SFJ6_9RHOB</name>
<dbReference type="KEGG" id="palw:PSAL_004900"/>
<proteinExistence type="predicted"/>
<organism evidence="1 2">
    <name type="scientific">Pseudooceanicola algae</name>
    <dbReference type="NCBI Taxonomy" id="1537215"/>
    <lineage>
        <taxon>Bacteria</taxon>
        <taxon>Pseudomonadati</taxon>
        <taxon>Pseudomonadota</taxon>
        <taxon>Alphaproteobacteria</taxon>
        <taxon>Rhodobacterales</taxon>
        <taxon>Paracoccaceae</taxon>
        <taxon>Pseudooceanicola</taxon>
    </lineage>
</organism>
<dbReference type="Pfam" id="PF17272">
    <property type="entry name" value="DUF5337"/>
    <property type="match status" value="1"/>
</dbReference>
<dbReference type="InterPro" id="IPR020308">
    <property type="entry name" value="Uncharacterised_Ynq1"/>
</dbReference>
<dbReference type="RefSeq" id="WP_119839759.1">
    <property type="nucleotide sequence ID" value="NZ_CP060436.1"/>
</dbReference>
<dbReference type="EMBL" id="CP060436">
    <property type="protein sequence ID" value="QPM89275.1"/>
    <property type="molecule type" value="Genomic_DNA"/>
</dbReference>
<accession>A0A418SFJ6</accession>